<organism evidence="1">
    <name type="scientific">Opuntia streptacantha</name>
    <name type="common">Prickly pear cactus</name>
    <name type="synonym">Opuntia cardona</name>
    <dbReference type="NCBI Taxonomy" id="393608"/>
    <lineage>
        <taxon>Eukaryota</taxon>
        <taxon>Viridiplantae</taxon>
        <taxon>Streptophyta</taxon>
        <taxon>Embryophyta</taxon>
        <taxon>Tracheophyta</taxon>
        <taxon>Spermatophyta</taxon>
        <taxon>Magnoliopsida</taxon>
        <taxon>eudicotyledons</taxon>
        <taxon>Gunneridae</taxon>
        <taxon>Pentapetalae</taxon>
        <taxon>Caryophyllales</taxon>
        <taxon>Cactineae</taxon>
        <taxon>Cactaceae</taxon>
        <taxon>Opuntioideae</taxon>
        <taxon>Opuntia</taxon>
    </lineage>
</organism>
<dbReference type="EMBL" id="GISG01177261">
    <property type="protein sequence ID" value="MBA4653040.1"/>
    <property type="molecule type" value="Transcribed_RNA"/>
</dbReference>
<reference evidence="1" key="1">
    <citation type="journal article" date="2013" name="J. Plant Res.">
        <title>Effect of fungi and light on seed germination of three Opuntia species from semiarid lands of central Mexico.</title>
        <authorList>
            <person name="Delgado-Sanchez P."/>
            <person name="Jimenez-Bremont J.F."/>
            <person name="Guerrero-Gonzalez Mde L."/>
            <person name="Flores J."/>
        </authorList>
    </citation>
    <scope>NUCLEOTIDE SEQUENCE</scope>
    <source>
        <tissue evidence="1">Cladode</tissue>
    </source>
</reference>
<accession>A0A7C9DVK6</accession>
<sequence length="101" mass="11670">MVEMRMRIVFDTHAGETRVLVTSTSPLLVSSLFLHLSFPAFSLSFSDNDDSVSERCSWLSPGQQTLRYDYLAIHQHLESFLFFFSTTTTKHTLLYKVKRCT</sequence>
<proteinExistence type="predicted"/>
<evidence type="ECO:0000313" key="1">
    <source>
        <dbReference type="EMBL" id="MBA4653040.1"/>
    </source>
</evidence>
<reference evidence="1" key="2">
    <citation type="submission" date="2020-07" db="EMBL/GenBank/DDBJ databases">
        <authorList>
            <person name="Vera ALvarez R."/>
            <person name="Arias-Moreno D.M."/>
            <person name="Jimenez-Jacinto V."/>
            <person name="Jimenez-Bremont J.F."/>
            <person name="Swaminathan K."/>
            <person name="Moose S.P."/>
            <person name="Guerrero-Gonzalez M.L."/>
            <person name="Marino-Ramirez L."/>
            <person name="Landsman D."/>
            <person name="Rodriguez-Kessler M."/>
            <person name="Delgado-Sanchez P."/>
        </authorList>
    </citation>
    <scope>NUCLEOTIDE SEQUENCE</scope>
    <source>
        <tissue evidence="1">Cladode</tissue>
    </source>
</reference>
<name>A0A7C9DVK6_OPUST</name>
<dbReference type="AlphaFoldDB" id="A0A7C9DVK6"/>
<protein>
    <submittedName>
        <fullName evidence="1">Uncharacterized protein</fullName>
    </submittedName>
</protein>